<dbReference type="Proteomes" id="UP001231616">
    <property type="component" value="Unassembled WGS sequence"/>
</dbReference>
<proteinExistence type="predicted"/>
<dbReference type="Pfam" id="PF10980">
    <property type="entry name" value="DUF2787"/>
    <property type="match status" value="1"/>
</dbReference>
<evidence type="ECO:0000313" key="2">
    <source>
        <dbReference type="Proteomes" id="UP001231616"/>
    </source>
</evidence>
<accession>A0ABT9GZ34</accession>
<evidence type="ECO:0000313" key="1">
    <source>
        <dbReference type="EMBL" id="MDP4536330.1"/>
    </source>
</evidence>
<dbReference type="RefSeq" id="WP_305893605.1">
    <property type="nucleotide sequence ID" value="NZ_JAUZVZ010000010.1"/>
</dbReference>
<name>A0ABT9GZ34_9GAMM</name>
<protein>
    <submittedName>
        <fullName evidence="1">DUF2787 family protein</fullName>
    </submittedName>
</protein>
<dbReference type="Gene3D" id="3.10.450.430">
    <property type="entry name" value="Protein of unknown function DUF2787"/>
    <property type="match status" value="1"/>
</dbReference>
<comment type="caution">
    <text evidence="1">The sequence shown here is derived from an EMBL/GenBank/DDBJ whole genome shotgun (WGS) entry which is preliminary data.</text>
</comment>
<keyword evidence="2" id="KW-1185">Reference proteome</keyword>
<sequence length="74" mass="8604">MNTRSPGYSAEFTYVGQGPFAELAKSVDFDFQAGMYQDLHGYHPIEIARTLYPMWEDNFLTYWLGMGFFEMEVS</sequence>
<organism evidence="1 2">
    <name type="scientific">Alkalimonas collagenimarina</name>
    <dbReference type="NCBI Taxonomy" id="400390"/>
    <lineage>
        <taxon>Bacteria</taxon>
        <taxon>Pseudomonadati</taxon>
        <taxon>Pseudomonadota</taxon>
        <taxon>Gammaproteobacteria</taxon>
        <taxon>Alkalimonas</taxon>
    </lineage>
</organism>
<gene>
    <name evidence="1" type="ORF">Q3O60_09025</name>
</gene>
<dbReference type="EMBL" id="JAUZVZ010000010">
    <property type="protein sequence ID" value="MDP4536330.1"/>
    <property type="molecule type" value="Genomic_DNA"/>
</dbReference>
<dbReference type="InterPro" id="IPR021248">
    <property type="entry name" value="DUF2787"/>
</dbReference>
<reference evidence="1 2" key="1">
    <citation type="submission" date="2023-08" db="EMBL/GenBank/DDBJ databases">
        <authorList>
            <person name="Joshi A."/>
            <person name="Thite S."/>
        </authorList>
    </citation>
    <scope>NUCLEOTIDE SEQUENCE [LARGE SCALE GENOMIC DNA]</scope>
    <source>
        <strain evidence="1 2">AC40</strain>
    </source>
</reference>